<organism evidence="3 4">
    <name type="scientific">Shimia gijangensis</name>
    <dbReference type="NCBI Taxonomy" id="1470563"/>
    <lineage>
        <taxon>Bacteria</taxon>
        <taxon>Pseudomonadati</taxon>
        <taxon>Pseudomonadota</taxon>
        <taxon>Alphaproteobacteria</taxon>
        <taxon>Rhodobacterales</taxon>
        <taxon>Roseobacteraceae</taxon>
    </lineage>
</organism>
<protein>
    <submittedName>
        <fullName evidence="3">Uncharacterized conserved protein YibQ, putative polysaccharide deacetylase 2 family</fullName>
    </submittedName>
</protein>
<dbReference type="CDD" id="cd10936">
    <property type="entry name" value="CE4_DAC2"/>
    <property type="match status" value="1"/>
</dbReference>
<dbReference type="InterPro" id="IPR011330">
    <property type="entry name" value="Glyco_hydro/deAcase_b/a-brl"/>
</dbReference>
<evidence type="ECO:0000256" key="1">
    <source>
        <dbReference type="SAM" id="MobiDB-lite"/>
    </source>
</evidence>
<name>A0A1M6ETH0_9RHOB</name>
<dbReference type="STRING" id="1470563.SAMN05444000_103291"/>
<dbReference type="GO" id="GO:0005975">
    <property type="term" value="P:carbohydrate metabolic process"/>
    <property type="evidence" value="ECO:0007669"/>
    <property type="project" value="InterPro"/>
</dbReference>
<dbReference type="RefSeq" id="WP_139280629.1">
    <property type="nucleotide sequence ID" value="NZ_FQZQ01000003.1"/>
</dbReference>
<dbReference type="OrthoDB" id="7658418at2"/>
<keyword evidence="2" id="KW-0472">Membrane</keyword>
<feature type="compositionally biased region" description="Polar residues" evidence="1">
    <location>
        <begin position="113"/>
        <end position="127"/>
    </location>
</feature>
<evidence type="ECO:0000313" key="4">
    <source>
        <dbReference type="Proteomes" id="UP000183982"/>
    </source>
</evidence>
<evidence type="ECO:0000256" key="2">
    <source>
        <dbReference type="SAM" id="Phobius"/>
    </source>
</evidence>
<evidence type="ECO:0000313" key="3">
    <source>
        <dbReference type="EMBL" id="SHI88660.1"/>
    </source>
</evidence>
<dbReference type="EMBL" id="FQZQ01000003">
    <property type="protein sequence ID" value="SHI88660.1"/>
    <property type="molecule type" value="Genomic_DNA"/>
</dbReference>
<keyword evidence="2" id="KW-0812">Transmembrane</keyword>
<keyword evidence="2" id="KW-1133">Transmembrane helix</keyword>
<feature type="compositionally biased region" description="Polar residues" evidence="1">
    <location>
        <begin position="139"/>
        <end position="154"/>
    </location>
</feature>
<sequence length="467" mass="48286">MLRGFLSGIFWGGVLIVAVMGFVSLLAPLPATVAPQLSTAETSAGSGEEGSGDIGEVSQTDEAVDESDSPAVSAPGTEDAAPLADTQSAPQPNPEASETSMNAPSAEEAPEGVSSQTDAPVGTSTPTPDAPEAPEMSPEVSQEVPQGSITNNPEQPMPPAVTEEGAFGEPDSASTDPVKTPESADVSPQAESQEEQKKTESLLKPTKDLTQKVDQHSSSRLPTVGTQAETAETDSAQAPVQNEAPFVRNAVPYDAAEGKPLMAIVLMDDGAPEIDPEALQNFPYPLSIAIGTLVPDVAERVKMYQGMGFEVMAMVDLPGAASPADVEVALDAHLSVMPEAVAIMEGTGDGLQGSKALSDQVTAVLKDSGHGLLLFPKGLNTAQKLASREGVPAASAFRDFDQKGQNANVIRRFLDQAAFKADQEGGVVMVGRLREETLSALLVWGLQDRAGSVALAPVSTVIAAKQP</sequence>
<gene>
    <name evidence="3" type="ORF">SAMN05444000_103291</name>
</gene>
<feature type="compositionally biased region" description="Basic and acidic residues" evidence="1">
    <location>
        <begin position="194"/>
        <end position="217"/>
    </location>
</feature>
<feature type="transmembrane region" description="Helical" evidence="2">
    <location>
        <begin position="9"/>
        <end position="29"/>
    </location>
</feature>
<dbReference type="Proteomes" id="UP000183982">
    <property type="component" value="Unassembled WGS sequence"/>
</dbReference>
<dbReference type="InterPro" id="IPR006837">
    <property type="entry name" value="Divergent_DAC"/>
</dbReference>
<accession>A0A1M6ETH0</accession>
<proteinExistence type="predicted"/>
<dbReference type="SUPFAM" id="SSF88713">
    <property type="entry name" value="Glycoside hydrolase/deacetylase"/>
    <property type="match status" value="1"/>
</dbReference>
<feature type="region of interest" description="Disordered" evidence="1">
    <location>
        <begin position="40"/>
        <end position="241"/>
    </location>
</feature>
<dbReference type="AlphaFoldDB" id="A0A1M6ETH0"/>
<feature type="compositionally biased region" description="Polar residues" evidence="1">
    <location>
        <begin position="85"/>
        <end position="103"/>
    </location>
</feature>
<keyword evidence="4" id="KW-1185">Reference proteome</keyword>
<feature type="compositionally biased region" description="Polar residues" evidence="1">
    <location>
        <begin position="218"/>
        <end position="240"/>
    </location>
</feature>
<dbReference type="Gene3D" id="3.20.20.370">
    <property type="entry name" value="Glycoside hydrolase/deacetylase"/>
    <property type="match status" value="1"/>
</dbReference>
<reference evidence="4" key="1">
    <citation type="submission" date="2016-11" db="EMBL/GenBank/DDBJ databases">
        <authorList>
            <person name="Varghese N."/>
            <person name="Submissions S."/>
        </authorList>
    </citation>
    <scope>NUCLEOTIDE SEQUENCE [LARGE SCALE GENOMIC DNA]</scope>
    <source>
        <strain evidence="4">DSM 100564</strain>
    </source>
</reference>
<dbReference type="Pfam" id="PF04748">
    <property type="entry name" value="Polysacc_deac_2"/>
    <property type="match status" value="1"/>
</dbReference>